<evidence type="ECO:0000313" key="1">
    <source>
        <dbReference type="EMBL" id="MCW8038594.1"/>
    </source>
</evidence>
<dbReference type="RefSeq" id="WP_165381089.1">
    <property type="nucleotide sequence ID" value="NZ_JAPEQW010000005.1"/>
</dbReference>
<comment type="caution">
    <text evidence="1">The sequence shown here is derived from an EMBL/GenBank/DDBJ whole genome shotgun (WGS) entry which is preliminary data.</text>
</comment>
<evidence type="ECO:0000313" key="2">
    <source>
        <dbReference type="Proteomes" id="UP001209682"/>
    </source>
</evidence>
<name>A0ABT3NH27_9GAMM</name>
<proteinExistence type="predicted"/>
<keyword evidence="2" id="KW-1185">Reference proteome</keyword>
<dbReference type="EMBL" id="JAPEQW010000005">
    <property type="protein sequence ID" value="MCW8038594.1"/>
    <property type="molecule type" value="Genomic_DNA"/>
</dbReference>
<dbReference type="Proteomes" id="UP001209682">
    <property type="component" value="Unassembled WGS sequence"/>
</dbReference>
<reference evidence="1 2" key="1">
    <citation type="submission" date="2022-11" db="EMBL/GenBank/DDBJ databases">
        <title>Acinetobacter entericus sp. nov., isolated from the gut of the plastic-eating larvae of the Coleoptera insect Zophobas atratus.</title>
        <authorList>
            <person name="Dong X."/>
            <person name="Yang Y."/>
        </authorList>
    </citation>
    <scope>NUCLEOTIDE SEQUENCE [LARGE SCALE GENOMIC DNA]</scope>
    <source>
        <strain evidence="1 2">BIT-DXN8</strain>
    </source>
</reference>
<sequence>MAGGDVSAERKRGIQFLTKFDLFGGFEIAAMNRLKANSSAMSCMHLNRESSEI</sequence>
<organism evidence="1 2">
    <name type="scientific">Acinetobacter entericus</name>
    <dbReference type="NCBI Taxonomy" id="2989714"/>
    <lineage>
        <taxon>Bacteria</taxon>
        <taxon>Pseudomonadati</taxon>
        <taxon>Pseudomonadota</taxon>
        <taxon>Gammaproteobacteria</taxon>
        <taxon>Moraxellales</taxon>
        <taxon>Moraxellaceae</taxon>
        <taxon>Acinetobacter</taxon>
    </lineage>
</organism>
<accession>A0ABT3NH27</accession>
<gene>
    <name evidence="1" type="ORF">OKC24_05355</name>
</gene>
<protein>
    <submittedName>
        <fullName evidence="1">Uncharacterized protein</fullName>
    </submittedName>
</protein>